<evidence type="ECO:0000313" key="1">
    <source>
        <dbReference type="EMBL" id="MCM2374186.1"/>
    </source>
</evidence>
<protein>
    <recommendedName>
        <fullName evidence="3">Secreted protein</fullName>
    </recommendedName>
</protein>
<sequence>MKRFLSLVGVLSVSMAFVGCGDGGETVPFEKSELEKYVEDNPVPLVSDEDFSSADEEISE</sequence>
<accession>A0ABT0UD16</accession>
<proteinExistence type="predicted"/>
<dbReference type="Proteomes" id="UP001202961">
    <property type="component" value="Unassembled WGS sequence"/>
</dbReference>
<dbReference type="RefSeq" id="WP_250932076.1">
    <property type="nucleotide sequence ID" value="NZ_JAMQBK010000081.1"/>
</dbReference>
<evidence type="ECO:0008006" key="3">
    <source>
        <dbReference type="Google" id="ProtNLM"/>
    </source>
</evidence>
<organism evidence="1 2">
    <name type="scientific">Aporhodopirellula aestuarii</name>
    <dbReference type="NCBI Taxonomy" id="2950107"/>
    <lineage>
        <taxon>Bacteria</taxon>
        <taxon>Pseudomonadati</taxon>
        <taxon>Planctomycetota</taxon>
        <taxon>Planctomycetia</taxon>
        <taxon>Pirellulales</taxon>
        <taxon>Pirellulaceae</taxon>
        <taxon>Aporhodopirellula</taxon>
    </lineage>
</organism>
<reference evidence="1 2" key="1">
    <citation type="journal article" date="2022" name="Syst. Appl. Microbiol.">
        <title>Rhodopirellula aestuarii sp. nov., a novel member of the genus Rhodopirellula isolated from brackish sediments collected in the Tagus River estuary, Portugal.</title>
        <authorList>
            <person name="Vitorino I.R."/>
            <person name="Klimek D."/>
            <person name="Calusinska M."/>
            <person name="Lobo-da-Cunha A."/>
            <person name="Vasconcelos V."/>
            <person name="Lage O.M."/>
        </authorList>
    </citation>
    <scope>NUCLEOTIDE SEQUENCE [LARGE SCALE GENOMIC DNA]</scope>
    <source>
        <strain evidence="1 2">ICT_H3.1</strain>
    </source>
</reference>
<comment type="caution">
    <text evidence="1">The sequence shown here is derived from an EMBL/GenBank/DDBJ whole genome shotgun (WGS) entry which is preliminary data.</text>
</comment>
<gene>
    <name evidence="1" type="ORF">NB063_26520</name>
</gene>
<dbReference type="EMBL" id="JAMQBK010000081">
    <property type="protein sequence ID" value="MCM2374186.1"/>
    <property type="molecule type" value="Genomic_DNA"/>
</dbReference>
<dbReference type="PROSITE" id="PS51257">
    <property type="entry name" value="PROKAR_LIPOPROTEIN"/>
    <property type="match status" value="1"/>
</dbReference>
<evidence type="ECO:0000313" key="2">
    <source>
        <dbReference type="Proteomes" id="UP001202961"/>
    </source>
</evidence>
<keyword evidence="2" id="KW-1185">Reference proteome</keyword>
<name>A0ABT0UD16_9BACT</name>